<dbReference type="Proteomes" id="UP001444661">
    <property type="component" value="Unassembled WGS sequence"/>
</dbReference>
<organism evidence="1 2">
    <name type="scientific">Apiospora rasikravindrae</name>
    <dbReference type="NCBI Taxonomy" id="990691"/>
    <lineage>
        <taxon>Eukaryota</taxon>
        <taxon>Fungi</taxon>
        <taxon>Dikarya</taxon>
        <taxon>Ascomycota</taxon>
        <taxon>Pezizomycotina</taxon>
        <taxon>Sordariomycetes</taxon>
        <taxon>Xylariomycetidae</taxon>
        <taxon>Amphisphaeriales</taxon>
        <taxon>Apiosporaceae</taxon>
        <taxon>Apiospora</taxon>
    </lineage>
</organism>
<gene>
    <name evidence="1" type="ORF">PG993_004700</name>
</gene>
<name>A0ABR1TFC6_9PEZI</name>
<dbReference type="EMBL" id="JAQQWK010000003">
    <property type="protein sequence ID" value="KAK8044676.1"/>
    <property type="molecule type" value="Genomic_DNA"/>
</dbReference>
<evidence type="ECO:0000313" key="2">
    <source>
        <dbReference type="Proteomes" id="UP001444661"/>
    </source>
</evidence>
<protein>
    <submittedName>
        <fullName evidence="1">Uncharacterized protein</fullName>
    </submittedName>
</protein>
<sequence length="127" mass="13519">MSSPLHINATCPSTEALPEAWNIAGLPLNITTYFTPAQDAWYEPMTTCCSPNPVGLAEGCYFWCEQPPSHPDLSGWSSCVRHGAANGTKSSITTMHKAGAARFLTSAPEKMALAVLALLVGSACSWF</sequence>
<reference evidence="1 2" key="1">
    <citation type="submission" date="2023-01" db="EMBL/GenBank/DDBJ databases">
        <title>Analysis of 21 Apiospora genomes using comparative genomics revels a genus with tremendous synthesis potential of carbohydrate active enzymes and secondary metabolites.</title>
        <authorList>
            <person name="Sorensen T."/>
        </authorList>
    </citation>
    <scope>NUCLEOTIDE SEQUENCE [LARGE SCALE GENOMIC DNA]</scope>
    <source>
        <strain evidence="1 2">CBS 33761</strain>
    </source>
</reference>
<keyword evidence="2" id="KW-1185">Reference proteome</keyword>
<proteinExistence type="predicted"/>
<comment type="caution">
    <text evidence="1">The sequence shown here is derived from an EMBL/GenBank/DDBJ whole genome shotgun (WGS) entry which is preliminary data.</text>
</comment>
<evidence type="ECO:0000313" key="1">
    <source>
        <dbReference type="EMBL" id="KAK8044676.1"/>
    </source>
</evidence>
<accession>A0ABR1TFC6</accession>